<dbReference type="Pfam" id="PF13015">
    <property type="entry name" value="PRKCSH_1"/>
    <property type="match status" value="1"/>
</dbReference>
<feature type="signal peptide" evidence="6">
    <location>
        <begin position="1"/>
        <end position="24"/>
    </location>
</feature>
<organism evidence="8 9">
    <name type="scientific">Emergomyces africanus</name>
    <dbReference type="NCBI Taxonomy" id="1955775"/>
    <lineage>
        <taxon>Eukaryota</taxon>
        <taxon>Fungi</taxon>
        <taxon>Dikarya</taxon>
        <taxon>Ascomycota</taxon>
        <taxon>Pezizomycotina</taxon>
        <taxon>Eurotiomycetes</taxon>
        <taxon>Eurotiomycetidae</taxon>
        <taxon>Onygenales</taxon>
        <taxon>Ajellomycetaceae</taxon>
        <taxon>Emergomyces</taxon>
    </lineage>
</organism>
<dbReference type="PROSITE" id="PS51914">
    <property type="entry name" value="MRH"/>
    <property type="match status" value="1"/>
</dbReference>
<evidence type="ECO:0000256" key="5">
    <source>
        <dbReference type="SAM" id="Coils"/>
    </source>
</evidence>
<dbReference type="EMBL" id="LGUA01000510">
    <property type="protein sequence ID" value="OAX81270.1"/>
    <property type="molecule type" value="Genomic_DNA"/>
</dbReference>
<dbReference type="InterPro" id="IPR036607">
    <property type="entry name" value="PRKCSH"/>
</dbReference>
<dbReference type="SUPFAM" id="SSF50911">
    <property type="entry name" value="Mannose 6-phosphate receptor domain"/>
    <property type="match status" value="1"/>
</dbReference>
<dbReference type="PANTHER" id="PTHR12630">
    <property type="entry name" value="N-LINKED OLIGOSACCHARIDE PROCESSING"/>
    <property type="match status" value="1"/>
</dbReference>
<dbReference type="InterPro" id="IPR044865">
    <property type="entry name" value="MRH_dom"/>
</dbReference>
<comment type="caution">
    <text evidence="8">The sequence shown here is derived from an EMBL/GenBank/DDBJ whole genome shotgun (WGS) entry which is preliminary data.</text>
</comment>
<dbReference type="GO" id="GO:0017177">
    <property type="term" value="C:glucosidase II complex"/>
    <property type="evidence" value="ECO:0007669"/>
    <property type="project" value="TreeGrafter"/>
</dbReference>
<dbReference type="STRING" id="1658172.A0A1B7NWW6"/>
<proteinExistence type="predicted"/>
<dbReference type="InterPro" id="IPR009011">
    <property type="entry name" value="Man6P_isomerase_rcpt-bd_dom_sf"/>
</dbReference>
<dbReference type="InterPro" id="IPR036055">
    <property type="entry name" value="LDL_receptor-like_sf"/>
</dbReference>
<evidence type="ECO:0000313" key="8">
    <source>
        <dbReference type="EMBL" id="OAX81270.1"/>
    </source>
</evidence>
<evidence type="ECO:0000313" key="9">
    <source>
        <dbReference type="Proteomes" id="UP000091918"/>
    </source>
</evidence>
<keyword evidence="9" id="KW-1185">Reference proteome</keyword>
<evidence type="ECO:0000256" key="3">
    <source>
        <dbReference type="ARBA" id="ARBA00022824"/>
    </source>
</evidence>
<feature type="coiled-coil region" evidence="5">
    <location>
        <begin position="181"/>
        <end position="222"/>
    </location>
</feature>
<sequence length="596" mass="66525">MKRTGNIFVLLGITACSTIGAVGSGEPSRPRGVSPEFSKYYQDPSTFTCISNPSVHIPFSAVNDDYCDCPDGSDEPGTSACASISQFSPSDLQNDGVNRTPALPGFYCVNKGHKPSVISFQRINDGVCDYEVCCDGSDEWARVGGVKCENRCKEIGKEWRKNEEKRLQSLMVAVKRRKELVTAAAKLRKEAEDRISDLQVQITASELKVEDLRVQLDAVRARERGKVVKGPKKGKVNVLAGLAKERVEELRGALVETRRQRNEYLARVTQLEAILSKFKEEYNPNFNDEGVKRAVRTWEDYAARESTVNLDDETFDRDLDEICKPDSEDSGIDWEHWENEADVEPKIGLRESFPFTFTSEASYLFNTSLVDHSNTAFPVYKVAAYFPDSFITYLEDKILQIRSYLVSNGILADTSDEETAEPRAVTEARNAVSTEESSLEIARTQLDDLKSDLNGDYGPDSVFRSMKGSCLSKDSGEYTYELCWMEETKQIPKKGGSRTTMGRFSAFTTVTVDEQDSFGKVVPQKKLALEYTNGQTCWNGPARSTKVVLGCGEKDEILKVTEDEKCVYSMFVTTPAVCEEDSTNGQNAHDGRKDEL</sequence>
<feature type="domain" description="MRH" evidence="7">
    <location>
        <begin position="468"/>
        <end position="580"/>
    </location>
</feature>
<evidence type="ECO:0000256" key="6">
    <source>
        <dbReference type="SAM" id="SignalP"/>
    </source>
</evidence>
<dbReference type="InterPro" id="IPR039794">
    <property type="entry name" value="Gtb1-like"/>
</dbReference>
<keyword evidence="4" id="KW-1015">Disulfide bond</keyword>
<dbReference type="AlphaFoldDB" id="A0A1B7NWW6"/>
<evidence type="ECO:0000256" key="2">
    <source>
        <dbReference type="ARBA" id="ARBA00022729"/>
    </source>
</evidence>
<feature type="chain" id="PRO_5008598253" description="Glucosidase 2 subunit beta" evidence="6">
    <location>
        <begin position="25"/>
        <end position="596"/>
    </location>
</feature>
<dbReference type="Proteomes" id="UP000091918">
    <property type="component" value="Unassembled WGS sequence"/>
</dbReference>
<dbReference type="SUPFAM" id="SSF57424">
    <property type="entry name" value="LDL receptor-like module"/>
    <property type="match status" value="1"/>
</dbReference>
<evidence type="ECO:0000256" key="1">
    <source>
        <dbReference type="ARBA" id="ARBA00022387"/>
    </source>
</evidence>
<feature type="coiled-coil region" evidence="5">
    <location>
        <begin position="247"/>
        <end position="281"/>
    </location>
</feature>
<dbReference type="PANTHER" id="PTHR12630:SF1">
    <property type="entry name" value="GLUCOSIDASE 2 SUBUNIT BETA"/>
    <property type="match status" value="1"/>
</dbReference>
<protein>
    <recommendedName>
        <fullName evidence="1">Glucosidase 2 subunit beta</fullName>
    </recommendedName>
</protein>
<name>A0A1B7NWW6_9EURO</name>
<gene>
    <name evidence="8" type="ORF">ACJ72_04388</name>
</gene>
<keyword evidence="3" id="KW-0256">Endoplasmic reticulum</keyword>
<accession>A0A1B7NWW6</accession>
<dbReference type="InterPro" id="IPR028146">
    <property type="entry name" value="PRKCSH_N"/>
</dbReference>
<evidence type="ECO:0000259" key="7">
    <source>
        <dbReference type="PROSITE" id="PS51914"/>
    </source>
</evidence>
<dbReference type="Pfam" id="PF12999">
    <property type="entry name" value="PRKCSH-like"/>
    <property type="match status" value="1"/>
</dbReference>
<keyword evidence="2 6" id="KW-0732">Signal</keyword>
<dbReference type="GO" id="GO:0006491">
    <property type="term" value="P:N-glycan processing"/>
    <property type="evidence" value="ECO:0007669"/>
    <property type="project" value="TreeGrafter"/>
</dbReference>
<dbReference type="OrthoDB" id="28322at2759"/>
<evidence type="ECO:0000256" key="4">
    <source>
        <dbReference type="ARBA" id="ARBA00023157"/>
    </source>
</evidence>
<reference evidence="8 9" key="1">
    <citation type="submission" date="2015-07" db="EMBL/GenBank/DDBJ databases">
        <title>Emmonsia species relationships and genome sequence.</title>
        <authorList>
            <person name="Cuomo C.A."/>
            <person name="Schwartz I.S."/>
            <person name="Kenyon C."/>
            <person name="de Hoog G.S."/>
            <person name="Govender N.P."/>
            <person name="Botha A."/>
            <person name="Moreno L."/>
            <person name="de Vries M."/>
            <person name="Munoz J.F."/>
            <person name="Stielow J.B."/>
        </authorList>
    </citation>
    <scope>NUCLEOTIDE SEQUENCE [LARGE SCALE GENOMIC DNA]</scope>
    <source>
        <strain evidence="8 9">CBS 136260</strain>
    </source>
</reference>
<dbReference type="Gene3D" id="2.70.130.10">
    <property type="entry name" value="Mannose-6-phosphate receptor binding domain"/>
    <property type="match status" value="1"/>
</dbReference>
<keyword evidence="5" id="KW-0175">Coiled coil</keyword>
<dbReference type="PROSITE" id="PS51257">
    <property type="entry name" value="PROKAR_LIPOPROTEIN"/>
    <property type="match status" value="1"/>
</dbReference>